<gene>
    <name evidence="1" type="ORF">L3081_14110</name>
</gene>
<keyword evidence="2" id="KW-1185">Reference proteome</keyword>
<dbReference type="InterPro" id="IPR021866">
    <property type="entry name" value="SpoIIAA-like"/>
</dbReference>
<dbReference type="SUPFAM" id="SSF52091">
    <property type="entry name" value="SpoIIaa-like"/>
    <property type="match status" value="1"/>
</dbReference>
<organism evidence="1 2">
    <name type="scientific">Colwellia maritima</name>
    <dbReference type="NCBI Taxonomy" id="2912588"/>
    <lineage>
        <taxon>Bacteria</taxon>
        <taxon>Pseudomonadati</taxon>
        <taxon>Pseudomonadota</taxon>
        <taxon>Gammaproteobacteria</taxon>
        <taxon>Alteromonadales</taxon>
        <taxon>Colwelliaceae</taxon>
        <taxon>Colwellia</taxon>
    </lineage>
</organism>
<sequence length="70" mass="8057">MKARYHSLTISIKRKADRYFLTFKAIGTLSIEDYQMITPIINATIKSEQHPKLDILLDITQFNGGQCMPQ</sequence>
<evidence type="ECO:0000313" key="2">
    <source>
        <dbReference type="Proteomes" id="UP001139646"/>
    </source>
</evidence>
<protein>
    <recommendedName>
        <fullName evidence="3">STAS/SEC14 domain-containing protein</fullName>
    </recommendedName>
</protein>
<proteinExistence type="predicted"/>
<evidence type="ECO:0000313" key="1">
    <source>
        <dbReference type="EMBL" id="MCI2284309.1"/>
    </source>
</evidence>
<reference evidence="1" key="1">
    <citation type="submission" date="2022-01" db="EMBL/GenBank/DDBJ databases">
        <title>Colwellia maritima, isolated from seawater.</title>
        <authorList>
            <person name="Kristyanto S."/>
            <person name="Jung J."/>
            <person name="Jeon C.O."/>
        </authorList>
    </citation>
    <scope>NUCLEOTIDE SEQUENCE</scope>
    <source>
        <strain evidence="1">MSW7</strain>
    </source>
</reference>
<evidence type="ECO:0008006" key="3">
    <source>
        <dbReference type="Google" id="ProtNLM"/>
    </source>
</evidence>
<dbReference type="EMBL" id="JAKKSL010000002">
    <property type="protein sequence ID" value="MCI2284309.1"/>
    <property type="molecule type" value="Genomic_DNA"/>
</dbReference>
<comment type="caution">
    <text evidence="1">The sequence shown here is derived from an EMBL/GenBank/DDBJ whole genome shotgun (WGS) entry which is preliminary data.</text>
</comment>
<dbReference type="RefSeq" id="WP_242286752.1">
    <property type="nucleotide sequence ID" value="NZ_JAKKSL010000002.1"/>
</dbReference>
<dbReference type="Pfam" id="PF11964">
    <property type="entry name" value="SpoIIAA-like"/>
    <property type="match status" value="1"/>
</dbReference>
<dbReference type="InterPro" id="IPR038396">
    <property type="entry name" value="SpoIIAA-like_sf"/>
</dbReference>
<name>A0ABS9X239_9GAMM</name>
<dbReference type="Proteomes" id="UP001139646">
    <property type="component" value="Unassembled WGS sequence"/>
</dbReference>
<dbReference type="Gene3D" id="3.40.50.10600">
    <property type="entry name" value="SpoIIaa-like domains"/>
    <property type="match status" value="1"/>
</dbReference>
<accession>A0ABS9X239</accession>
<dbReference type="InterPro" id="IPR036513">
    <property type="entry name" value="STAS_dom_sf"/>
</dbReference>